<dbReference type="PANTHER" id="PTHR37844:SF2">
    <property type="entry name" value="SER_THR PROTEIN PHOSPHATASE SUPERFAMILY (AFU_ORTHOLOGUE AFUA_1G14840)"/>
    <property type="match status" value="1"/>
</dbReference>
<sequence>SQSFQVLSDLHLEVGQQYFSFSIPPSAPYLILAGDIGCLVDYDSYLSFLAQQTARFETVFLVLGNHEFYELSYLTGLATARKLALEPVLRGKLVLLHQTRYDVPTSTISILGCTLWSRIPESARPRVQTALNDFRKVEGWTIDSHNTAFEFELGWLKAQVADIQKENEAIAKHHTGGQEQRKILIVTHHAPTMEETAHPHHAGSDLSSAFATSLLTDEDRSWEQSDVKMWIFGHTHYTNTFKKSGIEVMSNQRGYVYP</sequence>
<accession>A0A6A6QZR2</accession>
<dbReference type="Gene3D" id="3.60.21.10">
    <property type="match status" value="1"/>
</dbReference>
<evidence type="ECO:0000259" key="1">
    <source>
        <dbReference type="Pfam" id="PF00149"/>
    </source>
</evidence>
<dbReference type="Proteomes" id="UP000799750">
    <property type="component" value="Unassembled WGS sequence"/>
</dbReference>
<feature type="non-terminal residue" evidence="2">
    <location>
        <position position="1"/>
    </location>
</feature>
<dbReference type="InterPro" id="IPR029052">
    <property type="entry name" value="Metallo-depent_PP-like"/>
</dbReference>
<evidence type="ECO:0000313" key="3">
    <source>
        <dbReference type="Proteomes" id="UP000799750"/>
    </source>
</evidence>
<dbReference type="OrthoDB" id="550558at2759"/>
<dbReference type="AlphaFoldDB" id="A0A6A6QZR2"/>
<feature type="non-terminal residue" evidence="2">
    <location>
        <position position="258"/>
    </location>
</feature>
<proteinExistence type="predicted"/>
<dbReference type="EMBL" id="MU004187">
    <property type="protein sequence ID" value="KAF2496637.1"/>
    <property type="molecule type" value="Genomic_DNA"/>
</dbReference>
<dbReference type="SUPFAM" id="SSF56300">
    <property type="entry name" value="Metallo-dependent phosphatases"/>
    <property type="match status" value="1"/>
</dbReference>
<feature type="domain" description="Calcineurin-like phosphoesterase" evidence="1">
    <location>
        <begin position="6"/>
        <end position="236"/>
    </location>
</feature>
<name>A0A6A6QZR2_9PEZI</name>
<organism evidence="2 3">
    <name type="scientific">Lophium mytilinum</name>
    <dbReference type="NCBI Taxonomy" id="390894"/>
    <lineage>
        <taxon>Eukaryota</taxon>
        <taxon>Fungi</taxon>
        <taxon>Dikarya</taxon>
        <taxon>Ascomycota</taxon>
        <taxon>Pezizomycotina</taxon>
        <taxon>Dothideomycetes</taxon>
        <taxon>Pleosporomycetidae</taxon>
        <taxon>Mytilinidiales</taxon>
        <taxon>Mytilinidiaceae</taxon>
        <taxon>Lophium</taxon>
    </lineage>
</organism>
<dbReference type="InterPro" id="IPR004843">
    <property type="entry name" value="Calcineurin-like_PHP"/>
</dbReference>
<reference evidence="2" key="1">
    <citation type="journal article" date="2020" name="Stud. Mycol.">
        <title>101 Dothideomycetes genomes: a test case for predicting lifestyles and emergence of pathogens.</title>
        <authorList>
            <person name="Haridas S."/>
            <person name="Albert R."/>
            <person name="Binder M."/>
            <person name="Bloem J."/>
            <person name="Labutti K."/>
            <person name="Salamov A."/>
            <person name="Andreopoulos B."/>
            <person name="Baker S."/>
            <person name="Barry K."/>
            <person name="Bills G."/>
            <person name="Bluhm B."/>
            <person name="Cannon C."/>
            <person name="Castanera R."/>
            <person name="Culley D."/>
            <person name="Daum C."/>
            <person name="Ezra D."/>
            <person name="Gonzalez J."/>
            <person name="Henrissat B."/>
            <person name="Kuo A."/>
            <person name="Liang C."/>
            <person name="Lipzen A."/>
            <person name="Lutzoni F."/>
            <person name="Magnuson J."/>
            <person name="Mondo S."/>
            <person name="Nolan M."/>
            <person name="Ohm R."/>
            <person name="Pangilinan J."/>
            <person name="Park H.-J."/>
            <person name="Ramirez L."/>
            <person name="Alfaro M."/>
            <person name="Sun H."/>
            <person name="Tritt A."/>
            <person name="Yoshinaga Y."/>
            <person name="Zwiers L.-H."/>
            <person name="Turgeon B."/>
            <person name="Goodwin S."/>
            <person name="Spatafora J."/>
            <person name="Crous P."/>
            <person name="Grigoriev I."/>
        </authorList>
    </citation>
    <scope>NUCLEOTIDE SEQUENCE</scope>
    <source>
        <strain evidence="2">CBS 269.34</strain>
    </source>
</reference>
<keyword evidence="3" id="KW-1185">Reference proteome</keyword>
<gene>
    <name evidence="2" type="ORF">BU16DRAFT_421624</name>
</gene>
<evidence type="ECO:0000313" key="2">
    <source>
        <dbReference type="EMBL" id="KAF2496637.1"/>
    </source>
</evidence>
<dbReference type="Pfam" id="PF00149">
    <property type="entry name" value="Metallophos"/>
    <property type="match status" value="1"/>
</dbReference>
<protein>
    <submittedName>
        <fullName evidence="2">Phosphoesterase</fullName>
    </submittedName>
</protein>
<dbReference type="PANTHER" id="PTHR37844">
    <property type="entry name" value="SER/THR PROTEIN PHOSPHATASE SUPERFAMILY (AFU_ORTHOLOGUE AFUA_1G14840)"/>
    <property type="match status" value="1"/>
</dbReference>
<dbReference type="GO" id="GO:0016787">
    <property type="term" value="F:hydrolase activity"/>
    <property type="evidence" value="ECO:0007669"/>
    <property type="project" value="InterPro"/>
</dbReference>